<keyword evidence="5 7" id="KW-1133">Transmembrane helix</keyword>
<feature type="domain" description="Acyltransferase 3" evidence="8">
    <location>
        <begin position="5"/>
        <end position="317"/>
    </location>
</feature>
<reference evidence="10" key="1">
    <citation type="journal article" date="2019" name="Int. J. Syst. Evol. Microbiol.">
        <title>The Global Catalogue of Microorganisms (GCM) 10K type strain sequencing project: providing services to taxonomists for standard genome sequencing and annotation.</title>
        <authorList>
            <consortium name="The Broad Institute Genomics Platform"/>
            <consortium name="The Broad Institute Genome Sequencing Center for Infectious Disease"/>
            <person name="Wu L."/>
            <person name="Ma J."/>
        </authorList>
    </citation>
    <scope>NUCLEOTIDE SEQUENCE [LARGE SCALE GENOMIC DNA]</scope>
    <source>
        <strain evidence="10">KCTC 42107</strain>
    </source>
</reference>
<dbReference type="PANTHER" id="PTHR40074:SF2">
    <property type="entry name" value="O-ACETYLTRANSFERASE WECH"/>
    <property type="match status" value="1"/>
</dbReference>
<feature type="transmembrane region" description="Helical" evidence="7">
    <location>
        <begin position="123"/>
        <end position="143"/>
    </location>
</feature>
<comment type="subcellular location">
    <subcellularLocation>
        <location evidence="1">Cell membrane</location>
        <topology evidence="1">Multi-pass membrane protein</topology>
    </subcellularLocation>
</comment>
<evidence type="ECO:0000256" key="7">
    <source>
        <dbReference type="SAM" id="Phobius"/>
    </source>
</evidence>
<dbReference type="GO" id="GO:0016746">
    <property type="term" value="F:acyltransferase activity"/>
    <property type="evidence" value="ECO:0007669"/>
    <property type="project" value="UniProtKB-KW"/>
</dbReference>
<dbReference type="PANTHER" id="PTHR40074">
    <property type="entry name" value="O-ACETYLTRANSFERASE WECH"/>
    <property type="match status" value="1"/>
</dbReference>
<dbReference type="Pfam" id="PF01757">
    <property type="entry name" value="Acyl_transf_3"/>
    <property type="match status" value="1"/>
</dbReference>
<keyword evidence="9" id="KW-0012">Acyltransferase</keyword>
<accession>A0ABW5NVY1</accession>
<evidence type="ECO:0000256" key="1">
    <source>
        <dbReference type="ARBA" id="ARBA00004651"/>
    </source>
</evidence>
<feature type="transmembrane region" description="Helical" evidence="7">
    <location>
        <begin position="12"/>
        <end position="31"/>
    </location>
</feature>
<dbReference type="Proteomes" id="UP001597480">
    <property type="component" value="Unassembled WGS sequence"/>
</dbReference>
<evidence type="ECO:0000256" key="5">
    <source>
        <dbReference type="ARBA" id="ARBA00022989"/>
    </source>
</evidence>
<keyword evidence="6 7" id="KW-0472">Membrane</keyword>
<comment type="caution">
    <text evidence="9">The sequence shown here is derived from an EMBL/GenBank/DDBJ whole genome shotgun (WGS) entry which is preliminary data.</text>
</comment>
<gene>
    <name evidence="9" type="ORF">ACFSR3_13720</name>
</gene>
<name>A0ABW5NVY1_9FLAO</name>
<protein>
    <submittedName>
        <fullName evidence="9">Acyltransferase</fullName>
    </submittedName>
</protein>
<dbReference type="InterPro" id="IPR002656">
    <property type="entry name" value="Acyl_transf_3_dom"/>
</dbReference>
<feature type="transmembrane region" description="Helical" evidence="7">
    <location>
        <begin position="43"/>
        <end position="64"/>
    </location>
</feature>
<evidence type="ECO:0000256" key="6">
    <source>
        <dbReference type="ARBA" id="ARBA00023136"/>
    </source>
</evidence>
<feature type="transmembrane region" description="Helical" evidence="7">
    <location>
        <begin position="239"/>
        <end position="258"/>
    </location>
</feature>
<evidence type="ECO:0000313" key="10">
    <source>
        <dbReference type="Proteomes" id="UP001597480"/>
    </source>
</evidence>
<evidence type="ECO:0000259" key="8">
    <source>
        <dbReference type="Pfam" id="PF01757"/>
    </source>
</evidence>
<comment type="similarity">
    <text evidence="2">Belongs to the acyltransferase 3 family.</text>
</comment>
<evidence type="ECO:0000256" key="4">
    <source>
        <dbReference type="ARBA" id="ARBA00022692"/>
    </source>
</evidence>
<evidence type="ECO:0000256" key="3">
    <source>
        <dbReference type="ARBA" id="ARBA00022475"/>
    </source>
</evidence>
<feature type="transmembrane region" description="Helical" evidence="7">
    <location>
        <begin position="305"/>
        <end position="326"/>
    </location>
</feature>
<evidence type="ECO:0000313" key="9">
    <source>
        <dbReference type="EMBL" id="MFD2603115.1"/>
    </source>
</evidence>
<keyword evidence="3" id="KW-1003">Cell membrane</keyword>
<organism evidence="9 10">
    <name type="scientific">Flavobacterium suzhouense</name>
    <dbReference type="NCBI Taxonomy" id="1529638"/>
    <lineage>
        <taxon>Bacteria</taxon>
        <taxon>Pseudomonadati</taxon>
        <taxon>Bacteroidota</taxon>
        <taxon>Flavobacteriia</taxon>
        <taxon>Flavobacteriales</taxon>
        <taxon>Flavobacteriaceae</taxon>
        <taxon>Flavobacterium</taxon>
    </lineage>
</organism>
<dbReference type="EMBL" id="JBHUMD010000027">
    <property type="protein sequence ID" value="MFD2603115.1"/>
    <property type="molecule type" value="Genomic_DNA"/>
</dbReference>
<dbReference type="RefSeq" id="WP_379821726.1">
    <property type="nucleotide sequence ID" value="NZ_JBHUMD010000027.1"/>
</dbReference>
<feature type="transmembrane region" description="Helical" evidence="7">
    <location>
        <begin position="85"/>
        <end position="103"/>
    </location>
</feature>
<feature type="transmembrane region" description="Helical" evidence="7">
    <location>
        <begin position="180"/>
        <end position="199"/>
    </location>
</feature>
<keyword evidence="10" id="KW-1185">Reference proteome</keyword>
<feature type="transmembrane region" description="Helical" evidence="7">
    <location>
        <begin position="208"/>
        <end position="227"/>
    </location>
</feature>
<feature type="transmembrane region" description="Helical" evidence="7">
    <location>
        <begin position="279"/>
        <end position="299"/>
    </location>
</feature>
<keyword evidence="9" id="KW-0808">Transferase</keyword>
<keyword evidence="4 7" id="KW-0812">Transmembrane</keyword>
<sequence>MNKIEWIENLRVLATLSVITLHVAAPGTYNIQTVPFTDWWISAIFESLRFCVPVFVMITGALLLNKDYETSVFLKKKLVHILYPFLLYSLIYICFSYNLKRLITEQNFIDFLKHCFYSLKNGSYYHLWYIYMLIGLYIMTPIIRSYVKSANKKNIKYFLFLWLIYNFIKGYALNDLFPNLYFPVAIDYLGYFILGHYLYKYPIDKRKLGFAMFVIGTLSSFLIIFYFGYTKNEMRDLYFGYNTLNVVIQSIGAYLWIYNSKIRNPLATKFRDILSQHSYSIYLAHALVLTIMINNRFTWNIVNPVVGIISSVLFCTTATLVACIILKKIPVIGKFF</sequence>
<proteinExistence type="inferred from homology"/>
<evidence type="ECO:0000256" key="2">
    <source>
        <dbReference type="ARBA" id="ARBA00007400"/>
    </source>
</evidence>